<keyword evidence="4" id="KW-0998">Cell outer membrane</keyword>
<gene>
    <name evidence="7" type="ORF">J0654_12210</name>
</gene>
<evidence type="ECO:0000259" key="6">
    <source>
        <dbReference type="SMART" id="SM00965"/>
    </source>
</evidence>
<sequence>MRCFITVLFVFLLGIFASHAQENLFLEFRETPLKDVIQELEKETKLNFSYAEDLVENKTITVFAEGLSFDDVLGLLEAQTGLHFEKIDGQPQVIIVPVPLKKNSCIYLLDQETRLPISENEVIVDSTIVLETDKRGLIQFENSKKTEHRIEAAGYKSITIKPKETCTSIYLTPAYKVLKEVVVTSYITTGIDRNRDGSITVTQEPLGSIPGQTTPDILQSIQLIPGVSSLDESASGIQIHGGTSDQNLVLFDHIRVFNSGYLYGMLSRFNPYATEKATIFKTATSAAYGDRVSGIIDLSTDNDVAKALSGGLGIDGLSIDGYIKAPISKKSSISVYARNAFLDIYKTPTYEAYAKKIFNNSGRITDSSGNPLNVNSDDGYTYDTSENEFRFYDVNAKYVYRPSPEDKISISALMTRNRTLFSFASEGETKNDSLATGNGGISINWLHSTSSSQTDQITAYFSSYDSYYQNEEYIGETLEETNIRGNRISDFGLELKSDRIFKNNDLLSFGYQLSNTNLEIDLSSISTIDPNNNMSLPVQDSNLKNVLFGEYSFRRNKGGIFRFGLRAVHYGSLGNLYLEPRLNFELTVNKSLKIRAGLERRNQPISQLIEFNQTELRLDNNLWRLSDNANYPLLQSKQFSTGLLFNKNGWTLDAEAYYKSLKGLTSYSQGFNLPQPYLSEGKSNIIGMDVLLKKRIQNYRIWTGYSYSNVNFTFDQIQENSFAGNNDIPHSFRISNSLDVNNFQFSIGWQYRSGTPFTPIKNYDEETKEVVFETLNNGRLPNFHRLDASITYKFPMHQNSSFMQIGFSALNIYNRIVPLAILHRTTQQNDQLLLEQVIQRSSLGFTPNLTIRVFF</sequence>
<dbReference type="Gene3D" id="2.40.170.20">
    <property type="entry name" value="TonB-dependent receptor, beta-barrel domain"/>
    <property type="match status" value="1"/>
</dbReference>
<dbReference type="RefSeq" id="WP_207029347.1">
    <property type="nucleotide sequence ID" value="NZ_JAFLNM010000002.1"/>
</dbReference>
<evidence type="ECO:0000256" key="1">
    <source>
        <dbReference type="ARBA" id="ARBA00004442"/>
    </source>
</evidence>
<evidence type="ECO:0000256" key="4">
    <source>
        <dbReference type="ARBA" id="ARBA00023237"/>
    </source>
</evidence>
<dbReference type="SMART" id="SM00965">
    <property type="entry name" value="STN"/>
    <property type="match status" value="1"/>
</dbReference>
<keyword evidence="8" id="KW-1185">Reference proteome</keyword>
<dbReference type="InterPro" id="IPR036942">
    <property type="entry name" value="Beta-barrel_TonB_sf"/>
</dbReference>
<dbReference type="Pfam" id="PF16344">
    <property type="entry name" value="FecR_C"/>
    <property type="match status" value="1"/>
</dbReference>
<dbReference type="Pfam" id="PF07715">
    <property type="entry name" value="Plug"/>
    <property type="match status" value="1"/>
</dbReference>
<evidence type="ECO:0000256" key="2">
    <source>
        <dbReference type="ARBA" id="ARBA00022448"/>
    </source>
</evidence>
<feature type="domain" description="Secretin/TonB short N-terminal" evidence="6">
    <location>
        <begin position="46"/>
        <end position="98"/>
    </location>
</feature>
<name>A0ABS3FIS1_9FLAO</name>
<dbReference type="SUPFAM" id="SSF56935">
    <property type="entry name" value="Porins"/>
    <property type="match status" value="1"/>
</dbReference>
<evidence type="ECO:0000313" key="7">
    <source>
        <dbReference type="EMBL" id="MBO0342416.1"/>
    </source>
</evidence>
<keyword evidence="5" id="KW-0732">Signal</keyword>
<dbReference type="Proteomes" id="UP000664807">
    <property type="component" value="Unassembled WGS sequence"/>
</dbReference>
<evidence type="ECO:0000256" key="3">
    <source>
        <dbReference type="ARBA" id="ARBA00023136"/>
    </source>
</evidence>
<evidence type="ECO:0000313" key="8">
    <source>
        <dbReference type="Proteomes" id="UP000664807"/>
    </source>
</evidence>
<accession>A0ABS3FIS1</accession>
<protein>
    <submittedName>
        <fullName evidence="7">TonB-dependent receptor plug domain-containing protein</fullName>
    </submittedName>
</protein>
<comment type="caution">
    <text evidence="7">The sequence shown here is derived from an EMBL/GenBank/DDBJ whole genome shotgun (WGS) entry which is preliminary data.</text>
</comment>
<feature type="chain" id="PRO_5047526272" evidence="5">
    <location>
        <begin position="21"/>
        <end position="855"/>
    </location>
</feature>
<comment type="subcellular location">
    <subcellularLocation>
        <location evidence="1">Cell outer membrane</location>
    </subcellularLocation>
</comment>
<reference evidence="7 8" key="1">
    <citation type="submission" date="2021-03" db="EMBL/GenBank/DDBJ databases">
        <title>Muricauda lutimaris sp. nov. and Muricauda ruestringensis sp. nov, two marine members of the Flavobacteriaceae isolated from deep sea sediments of Western Pacific.</title>
        <authorList>
            <person name="Zhao S."/>
            <person name="Liu R."/>
        </authorList>
    </citation>
    <scope>NUCLEOTIDE SEQUENCE [LARGE SCALE GENOMIC DNA]</scope>
    <source>
        <strain evidence="7 8">BC31-3-A3</strain>
    </source>
</reference>
<dbReference type="InterPro" id="IPR037066">
    <property type="entry name" value="Plug_dom_sf"/>
</dbReference>
<dbReference type="InterPro" id="IPR032508">
    <property type="entry name" value="FecR_C"/>
</dbReference>
<keyword evidence="3" id="KW-0472">Membrane</keyword>
<keyword evidence="2" id="KW-0813">Transport</keyword>
<dbReference type="InterPro" id="IPR012910">
    <property type="entry name" value="Plug_dom"/>
</dbReference>
<dbReference type="InterPro" id="IPR011662">
    <property type="entry name" value="Secretin/TonB_short_N"/>
</dbReference>
<feature type="signal peptide" evidence="5">
    <location>
        <begin position="1"/>
        <end position="20"/>
    </location>
</feature>
<dbReference type="EMBL" id="JAFLNM010000002">
    <property type="protein sequence ID" value="MBO0342416.1"/>
    <property type="molecule type" value="Genomic_DNA"/>
</dbReference>
<keyword evidence="7" id="KW-0675">Receptor</keyword>
<evidence type="ECO:0000256" key="5">
    <source>
        <dbReference type="SAM" id="SignalP"/>
    </source>
</evidence>
<proteinExistence type="predicted"/>
<organism evidence="7 8">
    <name type="scientific">Flagellimonas profundi</name>
    <dbReference type="NCBI Taxonomy" id="2915620"/>
    <lineage>
        <taxon>Bacteria</taxon>
        <taxon>Pseudomonadati</taxon>
        <taxon>Bacteroidota</taxon>
        <taxon>Flavobacteriia</taxon>
        <taxon>Flavobacteriales</taxon>
        <taxon>Flavobacteriaceae</taxon>
        <taxon>Flagellimonas</taxon>
    </lineage>
</organism>
<dbReference type="Gene3D" id="3.55.50.30">
    <property type="match status" value="1"/>
</dbReference>
<dbReference type="Gene3D" id="2.170.130.10">
    <property type="entry name" value="TonB-dependent receptor, plug domain"/>
    <property type="match status" value="1"/>
</dbReference>